<dbReference type="InterPro" id="IPR023772">
    <property type="entry name" value="DNA-bd_HTH_TetR-type_CS"/>
</dbReference>
<dbReference type="InterPro" id="IPR036271">
    <property type="entry name" value="Tet_transcr_reg_TetR-rel_C_sf"/>
</dbReference>
<dbReference type="EMBL" id="FWFL01000011">
    <property type="protein sequence ID" value="SLN64110.1"/>
    <property type="molecule type" value="Genomic_DNA"/>
</dbReference>
<feature type="domain" description="HTH tetR-type" evidence="5">
    <location>
        <begin position="6"/>
        <end position="66"/>
    </location>
</feature>
<dbReference type="GO" id="GO:0003677">
    <property type="term" value="F:DNA binding"/>
    <property type="evidence" value="ECO:0007669"/>
    <property type="project" value="UniProtKB-UniRule"/>
</dbReference>
<keyword evidence="2 4" id="KW-0238">DNA-binding</keyword>
<dbReference type="RefSeq" id="WP_085893716.1">
    <property type="nucleotide sequence ID" value="NZ_FWFL01000011.1"/>
</dbReference>
<dbReference type="InterPro" id="IPR009057">
    <property type="entry name" value="Homeodomain-like_sf"/>
</dbReference>
<keyword evidence="7" id="KW-1185">Reference proteome</keyword>
<evidence type="ECO:0000256" key="1">
    <source>
        <dbReference type="ARBA" id="ARBA00023015"/>
    </source>
</evidence>
<accession>A0A1Y5THL0</accession>
<dbReference type="PANTHER" id="PTHR47506:SF1">
    <property type="entry name" value="HTH-TYPE TRANSCRIPTIONAL REGULATOR YJDC"/>
    <property type="match status" value="1"/>
</dbReference>
<dbReference type="PANTHER" id="PTHR47506">
    <property type="entry name" value="TRANSCRIPTIONAL REGULATORY PROTEIN"/>
    <property type="match status" value="1"/>
</dbReference>
<dbReference type="Pfam" id="PF16925">
    <property type="entry name" value="TetR_C_13"/>
    <property type="match status" value="1"/>
</dbReference>
<evidence type="ECO:0000259" key="5">
    <source>
        <dbReference type="PROSITE" id="PS50977"/>
    </source>
</evidence>
<sequence>MPWEKSYNDLDVLDRATRAFWAKGFAATSMADLVNATGINRGSIYSAFTDKRTLFLRSLEHYDKNYCTDFLRHIRDNTPPKQAIIAMFEATAKPNKGLPGGCLMINTALEMSPHDEEIAQYVDSRIAEVENFFHDCIVAAQAEGTIRRDIAPRSTAQALLGLIIGLRVLTRATPRKSAIAAILAQVHIMLG</sequence>
<name>A0A1Y5THL0_9RHOB</name>
<keyword evidence="1" id="KW-0805">Transcription regulation</keyword>
<dbReference type="SUPFAM" id="SSF46689">
    <property type="entry name" value="Homeodomain-like"/>
    <property type="match status" value="1"/>
</dbReference>
<evidence type="ECO:0000256" key="4">
    <source>
        <dbReference type="PROSITE-ProRule" id="PRU00335"/>
    </source>
</evidence>
<proteinExistence type="predicted"/>
<dbReference type="OrthoDB" id="9779746at2"/>
<evidence type="ECO:0000256" key="3">
    <source>
        <dbReference type="ARBA" id="ARBA00023163"/>
    </source>
</evidence>
<organism evidence="6 7">
    <name type="scientific">Roseovarius litorisediminis</name>
    <dbReference type="NCBI Taxonomy" id="1312363"/>
    <lineage>
        <taxon>Bacteria</taxon>
        <taxon>Pseudomonadati</taxon>
        <taxon>Pseudomonadota</taxon>
        <taxon>Alphaproteobacteria</taxon>
        <taxon>Rhodobacterales</taxon>
        <taxon>Roseobacteraceae</taxon>
        <taxon>Roseovarius</taxon>
    </lineage>
</organism>
<protein>
    <submittedName>
        <fullName evidence="6">HTH-type transcriptional repressor ComR</fullName>
    </submittedName>
</protein>
<dbReference type="Gene3D" id="1.10.357.10">
    <property type="entry name" value="Tetracycline Repressor, domain 2"/>
    <property type="match status" value="1"/>
</dbReference>
<dbReference type="PROSITE" id="PS01081">
    <property type="entry name" value="HTH_TETR_1"/>
    <property type="match status" value="1"/>
</dbReference>
<reference evidence="6 7" key="1">
    <citation type="submission" date="2017-03" db="EMBL/GenBank/DDBJ databases">
        <authorList>
            <person name="Afonso C.L."/>
            <person name="Miller P.J."/>
            <person name="Scott M.A."/>
            <person name="Spackman E."/>
            <person name="Goraichik I."/>
            <person name="Dimitrov K.M."/>
            <person name="Suarez D.L."/>
            <person name="Swayne D.E."/>
        </authorList>
    </citation>
    <scope>NUCLEOTIDE SEQUENCE [LARGE SCALE GENOMIC DNA]</scope>
    <source>
        <strain evidence="6 7">CECT 8287</strain>
    </source>
</reference>
<dbReference type="InterPro" id="IPR011075">
    <property type="entry name" value="TetR_C"/>
</dbReference>
<feature type="DNA-binding region" description="H-T-H motif" evidence="4">
    <location>
        <begin position="29"/>
        <end position="48"/>
    </location>
</feature>
<dbReference type="SUPFAM" id="SSF48498">
    <property type="entry name" value="Tetracyclin repressor-like, C-terminal domain"/>
    <property type="match status" value="1"/>
</dbReference>
<evidence type="ECO:0000313" key="7">
    <source>
        <dbReference type="Proteomes" id="UP000193827"/>
    </source>
</evidence>
<dbReference type="Gene3D" id="1.10.10.60">
    <property type="entry name" value="Homeodomain-like"/>
    <property type="match status" value="1"/>
</dbReference>
<evidence type="ECO:0000313" key="6">
    <source>
        <dbReference type="EMBL" id="SLN64110.1"/>
    </source>
</evidence>
<keyword evidence="3" id="KW-0804">Transcription</keyword>
<evidence type="ECO:0000256" key="2">
    <source>
        <dbReference type="ARBA" id="ARBA00023125"/>
    </source>
</evidence>
<dbReference type="PROSITE" id="PS50977">
    <property type="entry name" value="HTH_TETR_2"/>
    <property type="match status" value="1"/>
</dbReference>
<dbReference type="Proteomes" id="UP000193827">
    <property type="component" value="Unassembled WGS sequence"/>
</dbReference>
<dbReference type="Pfam" id="PF00440">
    <property type="entry name" value="TetR_N"/>
    <property type="match status" value="1"/>
</dbReference>
<dbReference type="InterPro" id="IPR001647">
    <property type="entry name" value="HTH_TetR"/>
</dbReference>
<gene>
    <name evidence="6" type="primary">comR</name>
    <name evidence="6" type="ORF">PEL8287_03518</name>
</gene>
<dbReference type="AlphaFoldDB" id="A0A1Y5THL0"/>